<evidence type="ECO:0000313" key="2">
    <source>
        <dbReference type="Proteomes" id="UP000799753"/>
    </source>
</evidence>
<sequence length="338" mass="39130">MSRIGPPRRGLEARNEHWNLSAREPTETEMVEDTSTVAKLGRSESMPLNLTSEYFLRKDTPLWVTCDSSFIASGKYSNTELSFGSGGLHVSFRSNHPIEISFRVSVWLRPAVRLQATFRDGWKKLPNELKMKVLGVSLTDTRPLEPGNTYYLSNFLRMTPEIAALAKEVYYTTNTFKIPLYRPCMTLPNPAIRRYVRRIYILLSYIQLDRHWDWVRRLACGEFGFHGLRHVTLALYTAEPYRLINCEKENHPLKAIEASGVKVNFATKGQAVYLQDTHIRDDKMQWQGRGIWEKFVADQVTFRDGVTEPEGPSTEMLRLQWLETQKQEALNRKEEHDA</sequence>
<organism evidence="1 2">
    <name type="scientific">Massarina eburnea CBS 473.64</name>
    <dbReference type="NCBI Taxonomy" id="1395130"/>
    <lineage>
        <taxon>Eukaryota</taxon>
        <taxon>Fungi</taxon>
        <taxon>Dikarya</taxon>
        <taxon>Ascomycota</taxon>
        <taxon>Pezizomycotina</taxon>
        <taxon>Dothideomycetes</taxon>
        <taxon>Pleosporomycetidae</taxon>
        <taxon>Pleosporales</taxon>
        <taxon>Massarineae</taxon>
        <taxon>Massarinaceae</taxon>
        <taxon>Massarina</taxon>
    </lineage>
</organism>
<proteinExistence type="predicted"/>
<keyword evidence="2" id="KW-1185">Reference proteome</keyword>
<gene>
    <name evidence="1" type="ORF">P280DRAFT_474427</name>
</gene>
<dbReference type="AlphaFoldDB" id="A0A6A6RHS6"/>
<dbReference type="OrthoDB" id="3801236at2759"/>
<reference evidence="1" key="1">
    <citation type="journal article" date="2020" name="Stud. Mycol.">
        <title>101 Dothideomycetes genomes: a test case for predicting lifestyles and emergence of pathogens.</title>
        <authorList>
            <person name="Haridas S."/>
            <person name="Albert R."/>
            <person name="Binder M."/>
            <person name="Bloem J."/>
            <person name="Labutti K."/>
            <person name="Salamov A."/>
            <person name="Andreopoulos B."/>
            <person name="Baker S."/>
            <person name="Barry K."/>
            <person name="Bills G."/>
            <person name="Bluhm B."/>
            <person name="Cannon C."/>
            <person name="Castanera R."/>
            <person name="Culley D."/>
            <person name="Daum C."/>
            <person name="Ezra D."/>
            <person name="Gonzalez J."/>
            <person name="Henrissat B."/>
            <person name="Kuo A."/>
            <person name="Liang C."/>
            <person name="Lipzen A."/>
            <person name="Lutzoni F."/>
            <person name="Magnuson J."/>
            <person name="Mondo S."/>
            <person name="Nolan M."/>
            <person name="Ohm R."/>
            <person name="Pangilinan J."/>
            <person name="Park H.-J."/>
            <person name="Ramirez L."/>
            <person name="Alfaro M."/>
            <person name="Sun H."/>
            <person name="Tritt A."/>
            <person name="Yoshinaga Y."/>
            <person name="Zwiers L.-H."/>
            <person name="Turgeon B."/>
            <person name="Goodwin S."/>
            <person name="Spatafora J."/>
            <person name="Crous P."/>
            <person name="Grigoriev I."/>
        </authorList>
    </citation>
    <scope>NUCLEOTIDE SEQUENCE</scope>
    <source>
        <strain evidence="1">CBS 473.64</strain>
    </source>
</reference>
<protein>
    <submittedName>
        <fullName evidence="1">Uncharacterized protein</fullName>
    </submittedName>
</protein>
<dbReference type="Proteomes" id="UP000799753">
    <property type="component" value="Unassembled WGS sequence"/>
</dbReference>
<dbReference type="EMBL" id="MU006815">
    <property type="protein sequence ID" value="KAF2634732.1"/>
    <property type="molecule type" value="Genomic_DNA"/>
</dbReference>
<name>A0A6A6RHS6_9PLEO</name>
<evidence type="ECO:0000313" key="1">
    <source>
        <dbReference type="EMBL" id="KAF2634732.1"/>
    </source>
</evidence>
<accession>A0A6A6RHS6</accession>